<evidence type="ECO:0000256" key="4">
    <source>
        <dbReference type="SAM" id="MobiDB-lite"/>
    </source>
</evidence>
<gene>
    <name evidence="6" type="ORF">DWX41_06755</name>
</gene>
<sequence>MEERYYFAYGSNMNLDQMGFRCPDAVVVDNVRLEDYRLAFCGRNPGNGVATILPEEGSHVDGVMWKITPRCEESLDHYEGYPHLYGKEMVSVRKQGGVQQDVAVYVMNAPYKDCPAKPSDFYLKGILEGCRQNQLPVAPVMDAVKRTKQELGEEKQKGRSCSEKWMGR</sequence>
<dbReference type="PANTHER" id="PTHR12935">
    <property type="entry name" value="GAMMA-GLUTAMYLCYCLOTRANSFERASE"/>
    <property type="match status" value="1"/>
</dbReference>
<dbReference type="InterPro" id="IPR017939">
    <property type="entry name" value="G-Glutamylcylcotransferase"/>
</dbReference>
<dbReference type="Proteomes" id="UP000261111">
    <property type="component" value="Unassembled WGS sequence"/>
</dbReference>
<dbReference type="GO" id="GO:0003839">
    <property type="term" value="F:gamma-glutamylcyclotransferase activity"/>
    <property type="evidence" value="ECO:0007669"/>
    <property type="project" value="InterPro"/>
</dbReference>
<proteinExistence type="predicted"/>
<dbReference type="GeneID" id="93333158"/>
<feature type="binding site" evidence="3">
    <location>
        <position position="122"/>
    </location>
    <ligand>
        <name>substrate</name>
    </ligand>
</feature>
<feature type="active site" description="Proton acceptor" evidence="2">
    <location>
        <position position="79"/>
    </location>
</feature>
<evidence type="ECO:0000256" key="3">
    <source>
        <dbReference type="PIRSR" id="PIRSR617939-2"/>
    </source>
</evidence>
<comment type="caution">
    <text evidence="6">The sequence shown here is derived from an EMBL/GenBank/DDBJ whole genome shotgun (WGS) entry which is preliminary data.</text>
</comment>
<evidence type="ECO:0000256" key="2">
    <source>
        <dbReference type="PIRSR" id="PIRSR617939-1"/>
    </source>
</evidence>
<dbReference type="Pfam" id="PF06094">
    <property type="entry name" value="GGACT"/>
    <property type="match status" value="1"/>
</dbReference>
<feature type="binding site" evidence="3">
    <location>
        <begin position="6"/>
        <end position="11"/>
    </location>
    <ligand>
        <name>substrate</name>
    </ligand>
</feature>
<dbReference type="CDD" id="cd06661">
    <property type="entry name" value="GGCT_like"/>
    <property type="match status" value="1"/>
</dbReference>
<feature type="domain" description="Gamma-glutamylcyclotransferase AIG2-like" evidence="5">
    <location>
        <begin position="6"/>
        <end position="114"/>
    </location>
</feature>
<dbReference type="AlphaFoldDB" id="A0A3E2WZS0"/>
<evidence type="ECO:0000256" key="1">
    <source>
        <dbReference type="ARBA" id="ARBA00023239"/>
    </source>
</evidence>
<reference evidence="6 7" key="1">
    <citation type="submission" date="2018-08" db="EMBL/GenBank/DDBJ databases">
        <title>A genome reference for cultivated species of the human gut microbiota.</title>
        <authorList>
            <person name="Zou Y."/>
            <person name="Xue W."/>
            <person name="Luo G."/>
        </authorList>
    </citation>
    <scope>NUCLEOTIDE SEQUENCE [LARGE SCALE GENOMIC DNA]</scope>
    <source>
        <strain evidence="6 7">AF19-21</strain>
    </source>
</reference>
<dbReference type="InterPro" id="IPR036568">
    <property type="entry name" value="GGCT-like_sf"/>
</dbReference>
<dbReference type="SUPFAM" id="SSF110857">
    <property type="entry name" value="Gamma-glutamyl cyclotransferase-like"/>
    <property type="match status" value="1"/>
</dbReference>
<dbReference type="RefSeq" id="WP_117440771.1">
    <property type="nucleotide sequence ID" value="NZ_QVIA01000006.1"/>
</dbReference>
<dbReference type="InterPro" id="IPR009288">
    <property type="entry name" value="AIG2-like_dom"/>
</dbReference>
<feature type="region of interest" description="Disordered" evidence="4">
    <location>
        <begin position="148"/>
        <end position="168"/>
    </location>
</feature>
<dbReference type="PANTHER" id="PTHR12935:SF0">
    <property type="entry name" value="GAMMA-GLUTAMYLCYCLOTRANSFERASE"/>
    <property type="match status" value="1"/>
</dbReference>
<evidence type="ECO:0000259" key="5">
    <source>
        <dbReference type="Pfam" id="PF06094"/>
    </source>
</evidence>
<dbReference type="GO" id="GO:0016740">
    <property type="term" value="F:transferase activity"/>
    <property type="evidence" value="ECO:0007669"/>
    <property type="project" value="UniProtKB-KW"/>
</dbReference>
<name>A0A3E2WZS0_9FIRM</name>
<protein>
    <submittedName>
        <fullName evidence="6">Gamma-glutamylcyclotransferase</fullName>
    </submittedName>
</protein>
<dbReference type="InterPro" id="IPR013024">
    <property type="entry name" value="GGCT-like"/>
</dbReference>
<evidence type="ECO:0000313" key="6">
    <source>
        <dbReference type="EMBL" id="RGC33421.1"/>
    </source>
</evidence>
<dbReference type="Gene3D" id="3.10.490.10">
    <property type="entry name" value="Gamma-glutamyl cyclotransferase-like"/>
    <property type="match status" value="1"/>
</dbReference>
<keyword evidence="1" id="KW-0456">Lyase</keyword>
<evidence type="ECO:0000313" key="7">
    <source>
        <dbReference type="Proteomes" id="UP000261111"/>
    </source>
</evidence>
<accession>A0A3E2WZS0</accession>
<dbReference type="EMBL" id="QVIA01000006">
    <property type="protein sequence ID" value="RGC33421.1"/>
    <property type="molecule type" value="Genomic_DNA"/>
</dbReference>
<organism evidence="6 7">
    <name type="scientific">Hungatella hathewayi</name>
    <dbReference type="NCBI Taxonomy" id="154046"/>
    <lineage>
        <taxon>Bacteria</taxon>
        <taxon>Bacillati</taxon>
        <taxon>Bacillota</taxon>
        <taxon>Clostridia</taxon>
        <taxon>Lachnospirales</taxon>
        <taxon>Lachnospiraceae</taxon>
        <taxon>Hungatella</taxon>
    </lineage>
</organism>
<keyword evidence="6" id="KW-0808">Transferase</keyword>